<dbReference type="KEGG" id="cace:CACET_c08930"/>
<proteinExistence type="predicted"/>
<dbReference type="AlphaFoldDB" id="A0A0D8IEH8"/>
<evidence type="ECO:0000313" key="2">
    <source>
        <dbReference type="EMBL" id="AKL94401.1"/>
    </source>
</evidence>
<feature type="region of interest" description="Disordered" evidence="1">
    <location>
        <begin position="135"/>
        <end position="190"/>
    </location>
</feature>
<dbReference type="RefSeq" id="WP_044823455.1">
    <property type="nucleotide sequence ID" value="NZ_CP009687.1"/>
</dbReference>
<protein>
    <submittedName>
        <fullName evidence="2">Uncharacterized protein</fullName>
    </submittedName>
</protein>
<reference evidence="2 3" key="1">
    <citation type="submission" date="2014-10" db="EMBL/GenBank/DDBJ databases">
        <title>Genome sequence of Clostridium aceticum DSM 1496.</title>
        <authorList>
            <person name="Poehlein A."/>
            <person name="Schiel-Bengelsdorf B."/>
            <person name="Gottschalk G."/>
            <person name="Duerre P."/>
            <person name="Daniel R."/>
        </authorList>
    </citation>
    <scope>NUCLEOTIDE SEQUENCE [LARGE SCALE GENOMIC DNA]</scope>
    <source>
        <strain evidence="2 3">DSM 1496</strain>
    </source>
</reference>
<dbReference type="Proteomes" id="UP000035704">
    <property type="component" value="Chromosome"/>
</dbReference>
<feature type="compositionally biased region" description="Low complexity" evidence="1">
    <location>
        <begin position="135"/>
        <end position="176"/>
    </location>
</feature>
<accession>A0A0D8IEH8</accession>
<dbReference type="PATRIC" id="fig|84022.5.peg.2433"/>
<name>A0A0D8IEH8_9CLOT</name>
<organism evidence="2 3">
    <name type="scientific">Clostridium aceticum</name>
    <dbReference type="NCBI Taxonomy" id="84022"/>
    <lineage>
        <taxon>Bacteria</taxon>
        <taxon>Bacillati</taxon>
        <taxon>Bacillota</taxon>
        <taxon>Clostridia</taxon>
        <taxon>Eubacteriales</taxon>
        <taxon>Clostridiaceae</taxon>
        <taxon>Clostridium</taxon>
    </lineage>
</organism>
<gene>
    <name evidence="2" type="ORF">CACET_c08930</name>
</gene>
<dbReference type="STRING" id="84022.CACET_c08930"/>
<evidence type="ECO:0000313" key="3">
    <source>
        <dbReference type="Proteomes" id="UP000035704"/>
    </source>
</evidence>
<sequence length="190" mass="20665">MKKKTVTIIISILIAMLFMSGGYGSWKKNLYITGNIKIVAPEVPQADLGGGEILEEKNKIETFTNEFVGSNEKSREIDTQESIDKSKNIIIDKTSMQEGTMKEVSDKKSAINIENTTELSETVNFTNSVDLSDTIQTTETTTSIDATETSDTTPSSTSTETSDDCSTGNSDNSSSSDDTESPDSTNDREE</sequence>
<keyword evidence="3" id="KW-1185">Reference proteome</keyword>
<dbReference type="EMBL" id="CP009687">
    <property type="protein sequence ID" value="AKL94401.1"/>
    <property type="molecule type" value="Genomic_DNA"/>
</dbReference>
<evidence type="ECO:0000256" key="1">
    <source>
        <dbReference type="SAM" id="MobiDB-lite"/>
    </source>
</evidence>
<dbReference type="OrthoDB" id="2088478at2"/>